<organism evidence="21 22">
    <name type="scientific">Paramecium primaurelia</name>
    <dbReference type="NCBI Taxonomy" id="5886"/>
    <lineage>
        <taxon>Eukaryota</taxon>
        <taxon>Sar</taxon>
        <taxon>Alveolata</taxon>
        <taxon>Ciliophora</taxon>
        <taxon>Intramacronucleata</taxon>
        <taxon>Oligohymenophorea</taxon>
        <taxon>Peniculida</taxon>
        <taxon>Parameciidae</taxon>
        <taxon>Paramecium</taxon>
    </lineage>
</organism>
<dbReference type="GO" id="GO:0012505">
    <property type="term" value="C:endomembrane system"/>
    <property type="evidence" value="ECO:0007669"/>
    <property type="project" value="UniProtKB-SubCell"/>
</dbReference>
<dbReference type="InterPro" id="IPR017441">
    <property type="entry name" value="Protein_kinase_ATP_BS"/>
</dbReference>
<feature type="domain" description="Cyclic nucleotide-binding" evidence="19">
    <location>
        <begin position="231"/>
        <end position="331"/>
    </location>
</feature>
<evidence type="ECO:0000259" key="19">
    <source>
        <dbReference type="PROSITE" id="PS50042"/>
    </source>
</evidence>
<evidence type="ECO:0000256" key="2">
    <source>
        <dbReference type="ARBA" id="ARBA00004496"/>
    </source>
</evidence>
<dbReference type="Proteomes" id="UP000688137">
    <property type="component" value="Unassembled WGS sequence"/>
</dbReference>
<evidence type="ECO:0000256" key="16">
    <source>
        <dbReference type="PROSITE-ProRule" id="PRU10141"/>
    </source>
</evidence>
<dbReference type="SMART" id="SM00100">
    <property type="entry name" value="cNMP"/>
    <property type="match status" value="3"/>
</dbReference>
<dbReference type="GO" id="GO:0005737">
    <property type="term" value="C:cytoplasm"/>
    <property type="evidence" value="ECO:0007669"/>
    <property type="project" value="UniProtKB-SubCell"/>
</dbReference>
<sequence length="802" mass="92694">MGSVCKKQDAENELNSLIPKKKGDTITISQNHGGGSQIIQKKRITGNKGEYEPDAVVEKLEVELKRNDKKKLVKVEARQDQEEIVENIQKSNKKKSPFDYQLILNSFNTNSLFQSLSQQEQEAILEQMFYCTTPDGQFVFRQGDLKASSFFLIERGQCQIIIDGEVKKVLKQSDSFGERALLYNAPRSASVRAVGDCAFWAIDRNLFRKMIEDMRMHEFEENRQFVENLKSFEFLTFDQRTAISSVLFTVQFKKGEIIVQQGETATSFFIIKKGSVSVIQNDNEIRKMKKGESFGEMALFQNSTRGATVKAADEDVRCLVITRDELTKILGDKIQVIMFTNKQIWAIQKHQVLGQLTELQIQKIVQNMNQFNYEQGAVIFEEKVQKLVIVLRGEIIFTGSKMKAASEGQVFGDAYFNKQQLSDPVIAKDKCILAEIDFKRFEEVIGGSLDQVINKNQKISEKHKKQESYKHDYSHLKLEEFVSLKKLGQGQFGNVYLVKNPKDNPPHFYALKCISKAQIVDQHLEKHLAQEKQVLTSVHHPFLMKYYCSFQDTNHVFFLVEFIKGMELFDVIRDIGLLSAFDTQFYIGSLILCIEYLNKQKIVYRDIKPENIMVDEKGYVRLIDMGTAKFLNHKSGRTYTIIGTPHYMAPEILQGKGYTFPVDIWSIGICMYEFMCGQVPYAEEAEDPYEIYEEIQKKQLSYPQFLKDRKAKKFMEQLLNKTPELRLGGSYASLKANQWFDQFDWDKLYDKEMKPPYLPPQQKMPATGKDVQGTPIMKELQNLNAQVYKKEKAKDPNWDQEY</sequence>
<dbReference type="OMA" id="GCFVFQE"/>
<evidence type="ECO:0000256" key="15">
    <source>
        <dbReference type="ARBA" id="ARBA00047462"/>
    </source>
</evidence>
<dbReference type="PROSITE" id="PS50042">
    <property type="entry name" value="CNMP_BINDING_3"/>
    <property type="match status" value="2"/>
</dbReference>
<comment type="catalytic activity">
    <reaction evidence="15">
        <text>L-seryl-[protein] + ATP = O-phospho-L-seryl-[protein] + ADP + H(+)</text>
        <dbReference type="Rhea" id="RHEA:17989"/>
        <dbReference type="Rhea" id="RHEA-COMP:9863"/>
        <dbReference type="Rhea" id="RHEA-COMP:11604"/>
        <dbReference type="ChEBI" id="CHEBI:15378"/>
        <dbReference type="ChEBI" id="CHEBI:29999"/>
        <dbReference type="ChEBI" id="CHEBI:30616"/>
        <dbReference type="ChEBI" id="CHEBI:83421"/>
        <dbReference type="ChEBI" id="CHEBI:456216"/>
        <dbReference type="EC" id="2.7.11.12"/>
    </reaction>
</comment>
<evidence type="ECO:0000256" key="9">
    <source>
        <dbReference type="ARBA" id="ARBA00022741"/>
    </source>
</evidence>
<dbReference type="GO" id="GO:0005952">
    <property type="term" value="C:cAMP-dependent protein kinase complex"/>
    <property type="evidence" value="ECO:0007669"/>
    <property type="project" value="TreeGrafter"/>
</dbReference>
<keyword evidence="6" id="KW-0723">Serine/threonine-protein kinase</keyword>
<dbReference type="InterPro" id="IPR035014">
    <property type="entry name" value="STKc_cGK"/>
</dbReference>
<evidence type="ECO:0000256" key="5">
    <source>
        <dbReference type="ARBA" id="ARBA00022490"/>
    </source>
</evidence>
<evidence type="ECO:0000256" key="7">
    <source>
        <dbReference type="ARBA" id="ARBA00022679"/>
    </source>
</evidence>
<dbReference type="PROSITE" id="PS00108">
    <property type="entry name" value="PROTEIN_KINASE_ST"/>
    <property type="match status" value="1"/>
</dbReference>
<keyword evidence="9 16" id="KW-0547">Nucleotide-binding</keyword>
<protein>
    <recommendedName>
        <fullName evidence="13">cGMP-dependent protein kinase</fullName>
        <ecNumber evidence="4">2.7.11.12</ecNumber>
    </recommendedName>
</protein>
<dbReference type="PANTHER" id="PTHR24353:SF37">
    <property type="entry name" value="CAMP-DEPENDENT PROTEIN KINASE CATALYTIC SUBUNIT PRKX"/>
    <property type="match status" value="1"/>
</dbReference>
<dbReference type="PROSITE" id="PS00107">
    <property type="entry name" value="PROTEIN_KINASE_ATP"/>
    <property type="match status" value="1"/>
</dbReference>
<evidence type="ECO:0000256" key="13">
    <source>
        <dbReference type="ARBA" id="ARBA00024113"/>
    </source>
</evidence>
<evidence type="ECO:0000259" key="20">
    <source>
        <dbReference type="PROSITE" id="PS51285"/>
    </source>
</evidence>
<evidence type="ECO:0000313" key="22">
    <source>
        <dbReference type="Proteomes" id="UP000688137"/>
    </source>
</evidence>
<dbReference type="PROSITE" id="PS00888">
    <property type="entry name" value="CNMP_BINDING_1"/>
    <property type="match status" value="1"/>
</dbReference>
<dbReference type="InterPro" id="IPR000595">
    <property type="entry name" value="cNMP-bd_dom"/>
</dbReference>
<dbReference type="FunFam" id="3.30.200.20:FF:000042">
    <property type="entry name" value="Aurora kinase A"/>
    <property type="match status" value="1"/>
</dbReference>
<evidence type="ECO:0000256" key="4">
    <source>
        <dbReference type="ARBA" id="ARBA00012428"/>
    </source>
</evidence>
<proteinExistence type="inferred from homology"/>
<keyword evidence="12" id="KW-0472">Membrane</keyword>
<dbReference type="FunFam" id="2.60.120.10:FF:000089">
    <property type="entry name" value="cGMP-dependent protein kinase 5-1"/>
    <property type="match status" value="1"/>
</dbReference>
<evidence type="ECO:0000313" key="21">
    <source>
        <dbReference type="EMBL" id="CAD8074397.1"/>
    </source>
</evidence>
<comment type="caution">
    <text evidence="21">The sequence shown here is derived from an EMBL/GenBank/DDBJ whole genome shotgun (WGS) entry which is preliminary data.</text>
</comment>
<evidence type="ECO:0000256" key="14">
    <source>
        <dbReference type="ARBA" id="ARBA00047298"/>
    </source>
</evidence>
<dbReference type="AlphaFoldDB" id="A0A8S1M391"/>
<feature type="region of interest" description="Disordered" evidence="17">
    <location>
        <begin position="15"/>
        <end position="34"/>
    </location>
</feature>
<dbReference type="Pfam" id="PF00069">
    <property type="entry name" value="Pkinase"/>
    <property type="match status" value="1"/>
</dbReference>
<dbReference type="PROSITE" id="PS50011">
    <property type="entry name" value="PROTEIN_KINASE_DOM"/>
    <property type="match status" value="1"/>
</dbReference>
<evidence type="ECO:0000256" key="6">
    <source>
        <dbReference type="ARBA" id="ARBA00022527"/>
    </source>
</evidence>
<dbReference type="InterPro" id="IPR000719">
    <property type="entry name" value="Prot_kinase_dom"/>
</dbReference>
<dbReference type="Pfam" id="PF00027">
    <property type="entry name" value="cNMP_binding"/>
    <property type="match status" value="2"/>
</dbReference>
<evidence type="ECO:0000256" key="1">
    <source>
        <dbReference type="ARBA" id="ARBA00004308"/>
    </source>
</evidence>
<dbReference type="InterPro" id="IPR000961">
    <property type="entry name" value="AGC-kinase_C"/>
</dbReference>
<dbReference type="PROSITE" id="PS51285">
    <property type="entry name" value="AGC_KINASE_CTER"/>
    <property type="match status" value="1"/>
</dbReference>
<dbReference type="GO" id="GO:0004691">
    <property type="term" value="F:cAMP-dependent protein kinase activity"/>
    <property type="evidence" value="ECO:0007669"/>
    <property type="project" value="TreeGrafter"/>
</dbReference>
<dbReference type="InterPro" id="IPR008271">
    <property type="entry name" value="Ser/Thr_kinase_AS"/>
</dbReference>
<dbReference type="PANTHER" id="PTHR24353">
    <property type="entry name" value="CYCLIC NUCLEOTIDE-DEPENDENT PROTEIN KINASE"/>
    <property type="match status" value="1"/>
</dbReference>
<dbReference type="SMART" id="SM00220">
    <property type="entry name" value="S_TKc"/>
    <property type="match status" value="1"/>
</dbReference>
<dbReference type="CDD" id="cd05572">
    <property type="entry name" value="STKc_cGK"/>
    <property type="match status" value="1"/>
</dbReference>
<comment type="similarity">
    <text evidence="3">Belongs to the protein kinase superfamily. AGC Ser/Thr protein kinase family. cGMP subfamily.</text>
</comment>
<evidence type="ECO:0000259" key="18">
    <source>
        <dbReference type="PROSITE" id="PS50011"/>
    </source>
</evidence>
<evidence type="ECO:0000256" key="10">
    <source>
        <dbReference type="ARBA" id="ARBA00022777"/>
    </source>
</evidence>
<keyword evidence="10" id="KW-0418">Kinase</keyword>
<accession>A0A8S1M391</accession>
<reference evidence="21" key="1">
    <citation type="submission" date="2021-01" db="EMBL/GenBank/DDBJ databases">
        <authorList>
            <consortium name="Genoscope - CEA"/>
            <person name="William W."/>
        </authorList>
    </citation>
    <scope>NUCLEOTIDE SEQUENCE</scope>
</reference>
<evidence type="ECO:0000256" key="17">
    <source>
        <dbReference type="SAM" id="MobiDB-lite"/>
    </source>
</evidence>
<keyword evidence="22" id="KW-1185">Reference proteome</keyword>
<evidence type="ECO:0000256" key="12">
    <source>
        <dbReference type="ARBA" id="ARBA00023136"/>
    </source>
</evidence>
<name>A0A8S1M391_PARPR</name>
<feature type="domain" description="Protein kinase" evidence="18">
    <location>
        <begin position="481"/>
        <end position="740"/>
    </location>
</feature>
<dbReference type="EC" id="2.7.11.12" evidence="4"/>
<keyword evidence="11 16" id="KW-0067">ATP-binding</keyword>
<feature type="binding site" evidence="16">
    <location>
        <position position="512"/>
    </location>
    <ligand>
        <name>ATP</name>
        <dbReference type="ChEBI" id="CHEBI:30616"/>
    </ligand>
</feature>
<dbReference type="GO" id="GO:0005524">
    <property type="term" value="F:ATP binding"/>
    <property type="evidence" value="ECO:0007669"/>
    <property type="project" value="UniProtKB-UniRule"/>
</dbReference>
<dbReference type="PROSITE" id="PS00889">
    <property type="entry name" value="CNMP_BINDING_2"/>
    <property type="match status" value="1"/>
</dbReference>
<evidence type="ECO:0000256" key="11">
    <source>
        <dbReference type="ARBA" id="ARBA00022840"/>
    </source>
</evidence>
<evidence type="ECO:0000256" key="3">
    <source>
        <dbReference type="ARBA" id="ARBA00006352"/>
    </source>
</evidence>
<gene>
    <name evidence="21" type="ORF">PPRIM_AZ9-3.1.T0520256</name>
</gene>
<feature type="domain" description="Cyclic nucleotide-binding" evidence="19">
    <location>
        <begin position="112"/>
        <end position="211"/>
    </location>
</feature>
<dbReference type="GO" id="GO:0046872">
    <property type="term" value="F:metal ion binding"/>
    <property type="evidence" value="ECO:0007669"/>
    <property type="project" value="UniProtKB-KW"/>
</dbReference>
<keyword evidence="8" id="KW-0479">Metal-binding</keyword>
<dbReference type="InterPro" id="IPR018488">
    <property type="entry name" value="cNMP-bd_CS"/>
</dbReference>
<feature type="domain" description="AGC-kinase C-terminal" evidence="20">
    <location>
        <begin position="741"/>
        <end position="802"/>
    </location>
</feature>
<dbReference type="GO" id="GO:0004692">
    <property type="term" value="F:cGMP-dependent protein kinase activity"/>
    <property type="evidence" value="ECO:0007669"/>
    <property type="project" value="UniProtKB-EC"/>
</dbReference>
<comment type="catalytic activity">
    <reaction evidence="14">
        <text>L-threonyl-[protein] + ATP = O-phospho-L-threonyl-[protein] + ADP + H(+)</text>
        <dbReference type="Rhea" id="RHEA:46608"/>
        <dbReference type="Rhea" id="RHEA-COMP:11060"/>
        <dbReference type="Rhea" id="RHEA-COMP:11605"/>
        <dbReference type="ChEBI" id="CHEBI:15378"/>
        <dbReference type="ChEBI" id="CHEBI:30013"/>
        <dbReference type="ChEBI" id="CHEBI:30616"/>
        <dbReference type="ChEBI" id="CHEBI:61977"/>
        <dbReference type="ChEBI" id="CHEBI:456216"/>
        <dbReference type="EC" id="2.7.11.12"/>
    </reaction>
</comment>
<dbReference type="CDD" id="cd00038">
    <property type="entry name" value="CAP_ED"/>
    <property type="match status" value="2"/>
</dbReference>
<keyword evidence="5" id="KW-0963">Cytoplasm</keyword>
<keyword evidence="7" id="KW-0808">Transferase</keyword>
<evidence type="ECO:0000256" key="8">
    <source>
        <dbReference type="ARBA" id="ARBA00022723"/>
    </source>
</evidence>
<dbReference type="EMBL" id="CAJJDM010000052">
    <property type="protein sequence ID" value="CAD8074397.1"/>
    <property type="molecule type" value="Genomic_DNA"/>
</dbReference>
<comment type="subcellular location">
    <subcellularLocation>
        <location evidence="2">Cytoplasm</location>
    </subcellularLocation>
    <subcellularLocation>
        <location evidence="1">Endomembrane system</location>
    </subcellularLocation>
</comment>
<dbReference type="FunFam" id="2.60.120.10:FF:000154">
    <property type="entry name" value="cGMP-dependent protein kinase 1-4"/>
    <property type="match status" value="1"/>
</dbReference>